<dbReference type="EMBL" id="QXQB01000002">
    <property type="protein sequence ID" value="RJX39800.1"/>
    <property type="molecule type" value="Genomic_DNA"/>
</dbReference>
<evidence type="ECO:0000313" key="2">
    <source>
        <dbReference type="EMBL" id="RJX39800.1"/>
    </source>
</evidence>
<name>A0A3A6PHP2_9BACL</name>
<accession>A0A3A6PHP2</accession>
<dbReference type="PROSITE" id="PS51257">
    <property type="entry name" value="PROKAR_LIPOPROTEIN"/>
    <property type="match status" value="1"/>
</dbReference>
<dbReference type="OrthoDB" id="2606457at2"/>
<keyword evidence="3" id="KW-1185">Reference proteome</keyword>
<dbReference type="Proteomes" id="UP000267798">
    <property type="component" value="Unassembled WGS sequence"/>
</dbReference>
<evidence type="ECO:0000256" key="1">
    <source>
        <dbReference type="SAM" id="SignalP"/>
    </source>
</evidence>
<dbReference type="AlphaFoldDB" id="A0A3A6PHP2"/>
<keyword evidence="1" id="KW-0732">Signal</keyword>
<proteinExistence type="predicted"/>
<dbReference type="RefSeq" id="WP_120109573.1">
    <property type="nucleotide sequence ID" value="NZ_QXQB01000002.1"/>
</dbReference>
<organism evidence="2 3">
    <name type="scientific">Paenibacillus pinisoli</name>
    <dbReference type="NCBI Taxonomy" id="1276110"/>
    <lineage>
        <taxon>Bacteria</taxon>
        <taxon>Bacillati</taxon>
        <taxon>Bacillota</taxon>
        <taxon>Bacilli</taxon>
        <taxon>Bacillales</taxon>
        <taxon>Paenibacillaceae</taxon>
        <taxon>Paenibacillus</taxon>
    </lineage>
</organism>
<protein>
    <submittedName>
        <fullName evidence="2">Uncharacterized protein</fullName>
    </submittedName>
</protein>
<feature type="signal peptide" evidence="1">
    <location>
        <begin position="1"/>
        <end position="24"/>
    </location>
</feature>
<evidence type="ECO:0000313" key="3">
    <source>
        <dbReference type="Proteomes" id="UP000267798"/>
    </source>
</evidence>
<reference evidence="2 3" key="1">
    <citation type="submission" date="2018-09" db="EMBL/GenBank/DDBJ databases">
        <title>Paenibacillus aracenensis nov. sp. isolated from a cave in southern Spain.</title>
        <authorList>
            <person name="Jurado V."/>
            <person name="Gutierrez-Patricio S."/>
            <person name="Gonzalez-Pimentel J.L."/>
            <person name="Miller A.Z."/>
            <person name="Laiz L."/>
            <person name="Saiz-Jimenez C."/>
        </authorList>
    </citation>
    <scope>NUCLEOTIDE SEQUENCE [LARGE SCALE GENOMIC DNA]</scope>
    <source>
        <strain evidence="2 3">JCM 19203</strain>
    </source>
</reference>
<sequence>MKSVKYIAAALILSLAAAIMSGCAGFYSGVSKDTVMVKKIPEQKPDEVVEYNGVLSEETVKTLSMNAVNKYFEHNLSLEDIVFEMFFMDQQGIKTLLADATSNVKMDRGFLVEYKEPLKKVASGVYMANVMNIYDPSDAYGVVINAKDGEVLGISKVTNPSAEKPQKLFTNEELESRANEFVESIGEYKLSDLELDDALYYRGSVEYYYLKKGSDEVVLSVLLNANTGQGLGFYKDMMTVLQLLMNKMKAAYMYEEKDKK</sequence>
<gene>
    <name evidence="2" type="ORF">D3P09_10410</name>
</gene>
<feature type="chain" id="PRO_5039003067" evidence="1">
    <location>
        <begin position="25"/>
        <end position="260"/>
    </location>
</feature>
<comment type="caution">
    <text evidence="2">The sequence shown here is derived from an EMBL/GenBank/DDBJ whole genome shotgun (WGS) entry which is preliminary data.</text>
</comment>